<dbReference type="GeneID" id="78019983"/>
<protein>
    <submittedName>
        <fullName evidence="1">Uncharacterized protein</fullName>
    </submittedName>
</protein>
<gene>
    <name evidence="1" type="ORF">VB695_19095</name>
</gene>
<organism evidence="1 2">
    <name type="scientific">Nodularia spumigena UHCC 0060</name>
    <dbReference type="NCBI Taxonomy" id="3110300"/>
    <lineage>
        <taxon>Bacteria</taxon>
        <taxon>Bacillati</taxon>
        <taxon>Cyanobacteriota</taxon>
        <taxon>Cyanophyceae</taxon>
        <taxon>Nostocales</taxon>
        <taxon>Nodulariaceae</taxon>
        <taxon>Nodularia</taxon>
    </lineage>
</organism>
<accession>A0ABU5UWJ1</accession>
<evidence type="ECO:0000313" key="2">
    <source>
        <dbReference type="Proteomes" id="UP001303285"/>
    </source>
</evidence>
<proteinExistence type="predicted"/>
<name>A0ABU5UWJ1_NODSP</name>
<sequence length="75" mass="8345">MNFEHLKWYKVNTLAHSHNTTQQASGLPMGILLHLPPVKFASLQGNQPQSSDLTKTSAISPGFHLPFGKLWTTFV</sequence>
<dbReference type="Proteomes" id="UP001303285">
    <property type="component" value="Unassembled WGS sequence"/>
</dbReference>
<comment type="caution">
    <text evidence="1">The sequence shown here is derived from an EMBL/GenBank/DDBJ whole genome shotgun (WGS) entry which is preliminary data.</text>
</comment>
<keyword evidence="2" id="KW-1185">Reference proteome</keyword>
<dbReference type="RefSeq" id="WP_006198659.1">
    <property type="nucleotide sequence ID" value="NZ_JAYGHK010000078.1"/>
</dbReference>
<reference evidence="1 2" key="1">
    <citation type="submission" date="2023-12" db="EMBL/GenBank/DDBJ databases">
        <title>Baltic Sea Cyanobacteria.</title>
        <authorList>
            <person name="Delbaje E."/>
            <person name="Fewer D.P."/>
            <person name="Shishido T.K."/>
        </authorList>
    </citation>
    <scope>NUCLEOTIDE SEQUENCE [LARGE SCALE GENOMIC DNA]</scope>
    <source>
        <strain evidence="1 2">UHCC 0060</strain>
    </source>
</reference>
<evidence type="ECO:0000313" key="1">
    <source>
        <dbReference type="EMBL" id="MEA5610149.1"/>
    </source>
</evidence>
<dbReference type="EMBL" id="JAYGHK010000078">
    <property type="protein sequence ID" value="MEA5610149.1"/>
    <property type="molecule type" value="Genomic_DNA"/>
</dbReference>